<name>A0AA97P6E1_PYRO3</name>
<dbReference type="Proteomes" id="UP000011086">
    <property type="component" value="Unassembled WGS sequence"/>
</dbReference>
<gene>
    <name evidence="2" type="ORF">OOU_Y34scaffold00189g3</name>
</gene>
<dbReference type="EMBL" id="JH793458">
    <property type="protein sequence ID" value="ELQ42891.1"/>
    <property type="molecule type" value="Genomic_DNA"/>
</dbReference>
<protein>
    <submittedName>
        <fullName evidence="2">Uncharacterized protein</fullName>
    </submittedName>
</protein>
<reference evidence="2" key="1">
    <citation type="journal article" date="2012" name="PLoS Genet.">
        <title>Comparative analysis of the genomes of two field isolates of the rice blast fungus Magnaporthe oryzae.</title>
        <authorList>
            <person name="Xue M."/>
            <person name="Yang J."/>
            <person name="Li Z."/>
            <person name="Hu S."/>
            <person name="Yao N."/>
            <person name="Dean R.A."/>
            <person name="Zhao W."/>
            <person name="Shen M."/>
            <person name="Zhang H."/>
            <person name="Li C."/>
            <person name="Liu L."/>
            <person name="Cao L."/>
            <person name="Xu X."/>
            <person name="Xing Y."/>
            <person name="Hsiang T."/>
            <person name="Zhang Z."/>
            <person name="Xu J.R."/>
            <person name="Peng Y.L."/>
        </authorList>
    </citation>
    <scope>NUCLEOTIDE SEQUENCE</scope>
    <source>
        <strain evidence="2">Y34</strain>
    </source>
</reference>
<accession>A0AA97P6E1</accession>
<evidence type="ECO:0000313" key="2">
    <source>
        <dbReference type="EMBL" id="ELQ42891.1"/>
    </source>
</evidence>
<organism evidence="2">
    <name type="scientific">Pyricularia oryzae (strain Y34)</name>
    <name type="common">Rice blast fungus</name>
    <name type="synonym">Magnaporthe oryzae</name>
    <dbReference type="NCBI Taxonomy" id="1143189"/>
    <lineage>
        <taxon>Eukaryota</taxon>
        <taxon>Fungi</taxon>
        <taxon>Dikarya</taxon>
        <taxon>Ascomycota</taxon>
        <taxon>Pezizomycotina</taxon>
        <taxon>Sordariomycetes</taxon>
        <taxon>Sordariomycetidae</taxon>
        <taxon>Magnaporthales</taxon>
        <taxon>Pyriculariaceae</taxon>
        <taxon>Pyricularia</taxon>
    </lineage>
</organism>
<dbReference type="AlphaFoldDB" id="A0AA97P6E1"/>
<proteinExistence type="predicted"/>
<evidence type="ECO:0000256" key="1">
    <source>
        <dbReference type="SAM" id="MobiDB-lite"/>
    </source>
</evidence>
<feature type="region of interest" description="Disordered" evidence="1">
    <location>
        <begin position="131"/>
        <end position="172"/>
    </location>
</feature>
<sequence>MLLFDDKDRFSVGLALAYRLSLVSGAITTGLGQVVDTNNLLSTTPLETEEFAAPKQKNEPVIVYDDYATASKEFKAAHAARRGGACGISRGRLKKDNLEHVLTPIGEHKFSAPTMEHPHPTGLRDGCSRGWPCGHPHEAQPSPLLDADGTPRTIDFGRNPELKAGGKPRLHC</sequence>